<evidence type="ECO:0000313" key="2">
    <source>
        <dbReference type="EMBL" id="MPW27270.1"/>
    </source>
</evidence>
<keyword evidence="1" id="KW-1133">Transmembrane helix</keyword>
<dbReference type="InterPro" id="IPR005230">
    <property type="entry name" value="TraB_bac"/>
</dbReference>
<feature type="transmembrane region" description="Helical" evidence="1">
    <location>
        <begin position="280"/>
        <end position="300"/>
    </location>
</feature>
<name>A0A6A7KCL2_9FIRM</name>
<evidence type="ECO:0000313" key="3">
    <source>
        <dbReference type="Proteomes" id="UP000440004"/>
    </source>
</evidence>
<dbReference type="Proteomes" id="UP000440004">
    <property type="component" value="Unassembled WGS sequence"/>
</dbReference>
<dbReference type="PANTHER" id="PTHR21530">
    <property type="entry name" value="PHEROMONE SHUTDOWN PROTEIN"/>
    <property type="match status" value="1"/>
</dbReference>
<feature type="transmembrane region" description="Helical" evidence="1">
    <location>
        <begin position="360"/>
        <end position="391"/>
    </location>
</feature>
<dbReference type="PANTHER" id="PTHR21530:SF7">
    <property type="entry name" value="TRAB DOMAIN-CONTAINING PROTEIN"/>
    <property type="match status" value="1"/>
</dbReference>
<gene>
    <name evidence="2" type="ORF">GC105_16000</name>
</gene>
<dbReference type="InterPro" id="IPR002816">
    <property type="entry name" value="TraB/PrgY/GumN_fam"/>
</dbReference>
<dbReference type="AlphaFoldDB" id="A0A6A7KCL2"/>
<sequence length="392" mass="44017">MFLECNNVHRLNYLDKEIILIATAHVSKNSAEEVRQVIEREKPDSVCIELDEGRYKSLKEKDKWKNTDIVKIIKEKKVGFMFTNILLSNYQRKIAEQFNISAGQEMIQGIESSEEIGSNLVLADRDIQITFSRVWRGVSFWGKIKLMGSILFSLIDDEDISEEDLEKMKQEDMLNSALSELSDSFPGLKTYLVDERDQYLANKIKNSPGSKIIAVLGAAHVPGIKKEIFIEQNMEEISTLPPKSLLSKSIGWLIPVIIIILLLVSFSMDKLTGVTYLKSWLFWNGGLAALGTILAMGHPLSILTSLLLAPISSLNPLIAVGWFSGLVEAHFRKPKVEDFEKLSKDLYSFKGLWKNKVTRVLLVVVLANLGSVIGTAISTVDIFSSFIQMIFG</sequence>
<comment type="caution">
    <text evidence="2">The sequence shown here is derived from an EMBL/GenBank/DDBJ whole genome shotgun (WGS) entry which is preliminary data.</text>
</comment>
<feature type="transmembrane region" description="Helical" evidence="1">
    <location>
        <begin position="250"/>
        <end position="268"/>
    </location>
</feature>
<dbReference type="RefSeq" id="WP_152806839.1">
    <property type="nucleotide sequence ID" value="NZ_WHNX01000053.1"/>
</dbReference>
<dbReference type="EMBL" id="WHNX01000053">
    <property type="protein sequence ID" value="MPW27270.1"/>
    <property type="molecule type" value="Genomic_DNA"/>
</dbReference>
<evidence type="ECO:0000256" key="1">
    <source>
        <dbReference type="SAM" id="Phobius"/>
    </source>
</evidence>
<dbReference type="CDD" id="cd14726">
    <property type="entry name" value="TraB_PrgY-like"/>
    <property type="match status" value="1"/>
</dbReference>
<dbReference type="NCBIfam" id="TIGR00261">
    <property type="entry name" value="traB"/>
    <property type="match status" value="1"/>
</dbReference>
<feature type="transmembrane region" description="Helical" evidence="1">
    <location>
        <begin position="306"/>
        <end position="327"/>
    </location>
</feature>
<reference evidence="2 3" key="1">
    <citation type="submission" date="2019-10" db="EMBL/GenBank/DDBJ databases">
        <title>Alkalibaculum tamaniensis sp.nov., a new alkaliphilic acetogen, isolated on methoxylated aromatics from a mud volcano.</title>
        <authorList>
            <person name="Khomyakova M.A."/>
            <person name="Merkel A.Y."/>
            <person name="Bonch-Osmolovskaya E.A."/>
            <person name="Slobodkin A.I."/>
        </authorList>
    </citation>
    <scope>NUCLEOTIDE SEQUENCE [LARGE SCALE GENOMIC DNA]</scope>
    <source>
        <strain evidence="2 3">M08DMB</strain>
    </source>
</reference>
<keyword evidence="3" id="KW-1185">Reference proteome</keyword>
<organism evidence="2 3">
    <name type="scientific">Alkalibaculum sporogenes</name>
    <dbReference type="NCBI Taxonomy" id="2655001"/>
    <lineage>
        <taxon>Bacteria</taxon>
        <taxon>Bacillati</taxon>
        <taxon>Bacillota</taxon>
        <taxon>Clostridia</taxon>
        <taxon>Eubacteriales</taxon>
        <taxon>Eubacteriaceae</taxon>
        <taxon>Alkalibaculum</taxon>
    </lineage>
</organism>
<protein>
    <submittedName>
        <fullName evidence="2">TraB family protein</fullName>
    </submittedName>
</protein>
<proteinExistence type="predicted"/>
<keyword evidence="1" id="KW-0812">Transmembrane</keyword>
<dbReference type="Pfam" id="PF01963">
    <property type="entry name" value="TraB_PrgY_gumN"/>
    <property type="match status" value="1"/>
</dbReference>
<accession>A0A6A7KCL2</accession>
<dbReference type="InterPro" id="IPR046345">
    <property type="entry name" value="TraB_PrgY-like"/>
</dbReference>
<keyword evidence="1" id="KW-0472">Membrane</keyword>